<dbReference type="RefSeq" id="XP_007672717.1">
    <property type="nucleotide sequence ID" value="XM_007674527.1"/>
</dbReference>
<accession>M2MTI3</accession>
<name>M2MTI3_BAUPA</name>
<dbReference type="KEGG" id="bcom:BAUCODRAFT_30684"/>
<sequence>MRRSDVPALYPAGPLAWDCDLISILLWVDAGLNELSFDVAKFIPVLDRERLDADLDFLDKFGVHRAAGRVRKAALHFRRLPLQRVDIVRNRS</sequence>
<gene>
    <name evidence="1" type="ORF">BAUCODRAFT_30684</name>
</gene>
<reference evidence="1 2" key="1">
    <citation type="journal article" date="2012" name="PLoS Pathog.">
        <title>Diverse lifestyles and strategies of plant pathogenesis encoded in the genomes of eighteen Dothideomycetes fungi.</title>
        <authorList>
            <person name="Ohm R.A."/>
            <person name="Feau N."/>
            <person name="Henrissat B."/>
            <person name="Schoch C.L."/>
            <person name="Horwitz B.A."/>
            <person name="Barry K.W."/>
            <person name="Condon B.J."/>
            <person name="Copeland A.C."/>
            <person name="Dhillon B."/>
            <person name="Glaser F."/>
            <person name="Hesse C.N."/>
            <person name="Kosti I."/>
            <person name="LaButti K."/>
            <person name="Lindquist E.A."/>
            <person name="Lucas S."/>
            <person name="Salamov A.A."/>
            <person name="Bradshaw R.E."/>
            <person name="Ciuffetti L."/>
            <person name="Hamelin R.C."/>
            <person name="Kema G.H.J."/>
            <person name="Lawrence C."/>
            <person name="Scott J.A."/>
            <person name="Spatafora J.W."/>
            <person name="Turgeon B.G."/>
            <person name="de Wit P.J.G.M."/>
            <person name="Zhong S."/>
            <person name="Goodwin S.B."/>
            <person name="Grigoriev I.V."/>
        </authorList>
    </citation>
    <scope>NUCLEOTIDE SEQUENCE [LARGE SCALE GENOMIC DNA]</scope>
    <source>
        <strain evidence="1 2">UAMH 10762</strain>
    </source>
</reference>
<keyword evidence="2" id="KW-1185">Reference proteome</keyword>
<proteinExistence type="predicted"/>
<evidence type="ECO:0000313" key="1">
    <source>
        <dbReference type="EMBL" id="EMD00217.1"/>
    </source>
</evidence>
<protein>
    <submittedName>
        <fullName evidence="1">Uncharacterized protein</fullName>
    </submittedName>
</protein>
<dbReference type="EMBL" id="KB445551">
    <property type="protein sequence ID" value="EMD00217.1"/>
    <property type="molecule type" value="Genomic_DNA"/>
</dbReference>
<dbReference type="HOGENOM" id="CLU_2412922_0_0_1"/>
<organism evidence="1 2">
    <name type="scientific">Baudoinia panamericana (strain UAMH 10762)</name>
    <name type="common">Angels' share fungus</name>
    <name type="synonym">Baudoinia compniacensis (strain UAMH 10762)</name>
    <dbReference type="NCBI Taxonomy" id="717646"/>
    <lineage>
        <taxon>Eukaryota</taxon>
        <taxon>Fungi</taxon>
        <taxon>Dikarya</taxon>
        <taxon>Ascomycota</taxon>
        <taxon>Pezizomycotina</taxon>
        <taxon>Dothideomycetes</taxon>
        <taxon>Dothideomycetidae</taxon>
        <taxon>Mycosphaerellales</taxon>
        <taxon>Teratosphaeriaceae</taxon>
        <taxon>Baudoinia</taxon>
    </lineage>
</organism>
<dbReference type="GeneID" id="19111289"/>
<dbReference type="AlphaFoldDB" id="M2MTI3"/>
<dbReference type="Proteomes" id="UP000011761">
    <property type="component" value="Unassembled WGS sequence"/>
</dbReference>
<evidence type="ECO:0000313" key="2">
    <source>
        <dbReference type="Proteomes" id="UP000011761"/>
    </source>
</evidence>